<dbReference type="AlphaFoldDB" id="A0AAD3S6R6"/>
<feature type="compositionally biased region" description="Polar residues" evidence="1">
    <location>
        <begin position="12"/>
        <end position="26"/>
    </location>
</feature>
<dbReference type="InterPro" id="IPR000270">
    <property type="entry name" value="PB1_dom"/>
</dbReference>
<feature type="domain" description="PB1" evidence="2">
    <location>
        <begin position="46"/>
        <end position="130"/>
    </location>
</feature>
<evidence type="ECO:0000313" key="3">
    <source>
        <dbReference type="EMBL" id="GMH05381.1"/>
    </source>
</evidence>
<comment type="caution">
    <text evidence="3">The sequence shown here is derived from an EMBL/GenBank/DDBJ whole genome shotgun (WGS) entry which is preliminary data.</text>
</comment>
<evidence type="ECO:0000259" key="2">
    <source>
        <dbReference type="SMART" id="SM00666"/>
    </source>
</evidence>
<dbReference type="CDD" id="cd06410">
    <property type="entry name" value="PB1_UP2"/>
    <property type="match status" value="1"/>
</dbReference>
<dbReference type="SUPFAM" id="SSF54277">
    <property type="entry name" value="CAD &amp; PB1 domains"/>
    <property type="match status" value="1"/>
</dbReference>
<feature type="region of interest" description="Disordered" evidence="1">
    <location>
        <begin position="1"/>
        <end position="26"/>
    </location>
</feature>
<organism evidence="3 4">
    <name type="scientific">Nepenthes gracilis</name>
    <name type="common">Slender pitcher plant</name>
    <dbReference type="NCBI Taxonomy" id="150966"/>
    <lineage>
        <taxon>Eukaryota</taxon>
        <taxon>Viridiplantae</taxon>
        <taxon>Streptophyta</taxon>
        <taxon>Embryophyta</taxon>
        <taxon>Tracheophyta</taxon>
        <taxon>Spermatophyta</taxon>
        <taxon>Magnoliopsida</taxon>
        <taxon>eudicotyledons</taxon>
        <taxon>Gunneridae</taxon>
        <taxon>Pentapetalae</taxon>
        <taxon>Caryophyllales</taxon>
        <taxon>Nepenthaceae</taxon>
        <taxon>Nepenthes</taxon>
    </lineage>
</organism>
<dbReference type="PANTHER" id="PTHR31066">
    <property type="entry name" value="OS05G0427100 PROTEIN-RELATED"/>
    <property type="match status" value="1"/>
</dbReference>
<dbReference type="EMBL" id="BSYO01000005">
    <property type="protein sequence ID" value="GMH05381.1"/>
    <property type="molecule type" value="Genomic_DNA"/>
</dbReference>
<proteinExistence type="predicted"/>
<name>A0AAD3S6R6_NEPGR</name>
<gene>
    <name evidence="3" type="ORF">Nepgr_007221</name>
</gene>
<feature type="region of interest" description="Disordered" evidence="1">
    <location>
        <begin position="192"/>
        <end position="251"/>
    </location>
</feature>
<dbReference type="SMART" id="SM00666">
    <property type="entry name" value="PB1"/>
    <property type="match status" value="1"/>
</dbReference>
<sequence>MAAHHPRELDSGTDSVSSTPRSYHSAHNQPRVRFMCSFGGKILPRPHDNQLRYVGGDTRIVAVNRTTTFSALLSKLSKLTGTADISIKYQMLNEDLDALITIATDEDVENMMEELERQNNKTARLRLFLFSNTNNGDESRASSISSLLDGSSKRESWFLDALNSGGDNGGLERGRSEASSIASELPDYLLGLDNPDDAHQPNSKSAQFLPETARSDPGSPALAMSSPFGSTSSASGVQPVKTAPELHGPIMDQKETPTYRLTEMEHPTGFTGTPIWSHHPGAQYQGRPIQSMPIPVYYVSGQGPVPHIQQMPIQGPYIHPYQVPSGHVRVGYNQVVPGSNPVYGRPSRPVAMDPYDIQTRVVSGGANQQTYYVINGGAIPNEMPGSGPDDNTGRIAKTRNVLDF</sequence>
<protein>
    <recommendedName>
        <fullName evidence="2">PB1 domain-containing protein</fullName>
    </recommendedName>
</protein>
<feature type="compositionally biased region" description="Low complexity" evidence="1">
    <location>
        <begin position="225"/>
        <end position="235"/>
    </location>
</feature>
<reference evidence="3" key="1">
    <citation type="submission" date="2023-05" db="EMBL/GenBank/DDBJ databases">
        <title>Nepenthes gracilis genome sequencing.</title>
        <authorList>
            <person name="Fukushima K."/>
        </authorList>
    </citation>
    <scope>NUCLEOTIDE SEQUENCE</scope>
    <source>
        <strain evidence="3">SING2019-196</strain>
    </source>
</reference>
<evidence type="ECO:0000256" key="1">
    <source>
        <dbReference type="SAM" id="MobiDB-lite"/>
    </source>
</evidence>
<feature type="compositionally biased region" description="Basic and acidic residues" evidence="1">
    <location>
        <begin position="1"/>
        <end position="10"/>
    </location>
</feature>
<dbReference type="PANTHER" id="PTHR31066:SF33">
    <property type="entry name" value="OS07G0556300 PROTEIN"/>
    <property type="match status" value="1"/>
</dbReference>
<dbReference type="InterPro" id="IPR053198">
    <property type="entry name" value="Gynoecium_Dev_Regulator"/>
</dbReference>
<dbReference type="Proteomes" id="UP001279734">
    <property type="component" value="Unassembled WGS sequence"/>
</dbReference>
<accession>A0AAD3S6R6</accession>
<evidence type="ECO:0000313" key="4">
    <source>
        <dbReference type="Proteomes" id="UP001279734"/>
    </source>
</evidence>
<dbReference type="Pfam" id="PF00564">
    <property type="entry name" value="PB1"/>
    <property type="match status" value="1"/>
</dbReference>
<dbReference type="Gene3D" id="3.10.20.90">
    <property type="entry name" value="Phosphatidylinositol 3-kinase Catalytic Subunit, Chain A, domain 1"/>
    <property type="match status" value="1"/>
</dbReference>
<keyword evidence="4" id="KW-1185">Reference proteome</keyword>